<sequence>MIHLQEISQGRDDNAMKAEGYLKAMTKENFLSFLHFMLDWTKLLSDVSVLFQEKACLIGDVARVLELKDKFAHMKERRGKMSTDSIERLKMEL</sequence>
<keyword evidence="2" id="KW-1185">Reference proteome</keyword>
<gene>
    <name evidence="1" type="ORF">DPMN_110811</name>
</gene>
<accession>A0A9D4QP68</accession>
<reference evidence="1" key="2">
    <citation type="submission" date="2020-11" db="EMBL/GenBank/DDBJ databases">
        <authorList>
            <person name="McCartney M.A."/>
            <person name="Auch B."/>
            <person name="Kono T."/>
            <person name="Mallez S."/>
            <person name="Becker A."/>
            <person name="Gohl D.M."/>
            <person name="Silverstein K.A.T."/>
            <person name="Koren S."/>
            <person name="Bechman K.B."/>
            <person name="Herman A."/>
            <person name="Abrahante J.E."/>
            <person name="Garbe J."/>
        </authorList>
    </citation>
    <scope>NUCLEOTIDE SEQUENCE</scope>
    <source>
        <strain evidence="1">Duluth1</strain>
        <tissue evidence="1">Whole animal</tissue>
    </source>
</reference>
<proteinExistence type="predicted"/>
<dbReference type="Proteomes" id="UP000828390">
    <property type="component" value="Unassembled WGS sequence"/>
</dbReference>
<name>A0A9D4QP68_DREPO</name>
<comment type="caution">
    <text evidence="1">The sequence shown here is derived from an EMBL/GenBank/DDBJ whole genome shotgun (WGS) entry which is preliminary data.</text>
</comment>
<dbReference type="EMBL" id="JAIWYP010000004">
    <property type="protein sequence ID" value="KAH3837422.1"/>
    <property type="molecule type" value="Genomic_DNA"/>
</dbReference>
<organism evidence="1 2">
    <name type="scientific">Dreissena polymorpha</name>
    <name type="common">Zebra mussel</name>
    <name type="synonym">Mytilus polymorpha</name>
    <dbReference type="NCBI Taxonomy" id="45954"/>
    <lineage>
        <taxon>Eukaryota</taxon>
        <taxon>Metazoa</taxon>
        <taxon>Spiralia</taxon>
        <taxon>Lophotrochozoa</taxon>
        <taxon>Mollusca</taxon>
        <taxon>Bivalvia</taxon>
        <taxon>Autobranchia</taxon>
        <taxon>Heteroconchia</taxon>
        <taxon>Euheterodonta</taxon>
        <taxon>Imparidentia</taxon>
        <taxon>Neoheterodontei</taxon>
        <taxon>Myida</taxon>
        <taxon>Dreissenoidea</taxon>
        <taxon>Dreissenidae</taxon>
        <taxon>Dreissena</taxon>
    </lineage>
</organism>
<protein>
    <submittedName>
        <fullName evidence="1">Uncharacterized protein</fullName>
    </submittedName>
</protein>
<evidence type="ECO:0000313" key="2">
    <source>
        <dbReference type="Proteomes" id="UP000828390"/>
    </source>
</evidence>
<reference evidence="1" key="1">
    <citation type="journal article" date="2019" name="bioRxiv">
        <title>The Genome of the Zebra Mussel, Dreissena polymorpha: A Resource for Invasive Species Research.</title>
        <authorList>
            <person name="McCartney M.A."/>
            <person name="Auch B."/>
            <person name="Kono T."/>
            <person name="Mallez S."/>
            <person name="Zhang Y."/>
            <person name="Obille A."/>
            <person name="Becker A."/>
            <person name="Abrahante J.E."/>
            <person name="Garbe J."/>
            <person name="Badalamenti J.P."/>
            <person name="Herman A."/>
            <person name="Mangelson H."/>
            <person name="Liachko I."/>
            <person name="Sullivan S."/>
            <person name="Sone E.D."/>
            <person name="Koren S."/>
            <person name="Silverstein K.A.T."/>
            <person name="Beckman K.B."/>
            <person name="Gohl D.M."/>
        </authorList>
    </citation>
    <scope>NUCLEOTIDE SEQUENCE</scope>
    <source>
        <strain evidence="1">Duluth1</strain>
        <tissue evidence="1">Whole animal</tissue>
    </source>
</reference>
<dbReference type="AlphaFoldDB" id="A0A9D4QP68"/>
<evidence type="ECO:0000313" key="1">
    <source>
        <dbReference type="EMBL" id="KAH3837422.1"/>
    </source>
</evidence>